<evidence type="ECO:0000259" key="4">
    <source>
        <dbReference type="PROSITE" id="PS01124"/>
    </source>
</evidence>
<evidence type="ECO:0000313" key="5">
    <source>
        <dbReference type="EMBL" id="MBU9739144.1"/>
    </source>
</evidence>
<sequence>MQQYYKLKLETVVFITDIVNISYYVLPKNYIFEGESHDFWEFVYVDKGELIITADRRRYLLKTGEMAFHCPGEYHDLQTIRNSTANIIVVSFCCDSPCMDYFRNKILLLNPFEKECLLRVVTESESAYEFFEKSAPGINMQKNPNAPFGSDQLLKTSLEQLFILIYRRQDGIGIRERRIGSNALQNHAIIVQRVQSYIRSHYAEKLTLEALAAQVNISVSQLKRTYKDQTGSSVIAYLTKVRISEAKRLIRESNHNFTQIAELTGYDNIYYFSRRFKEETKMTPTEYALSLRR</sequence>
<name>A0A949NGP1_9FIRM</name>
<dbReference type="Gene3D" id="1.10.10.60">
    <property type="entry name" value="Homeodomain-like"/>
    <property type="match status" value="2"/>
</dbReference>
<dbReference type="InterPro" id="IPR037923">
    <property type="entry name" value="HTH-like"/>
</dbReference>
<keyword evidence="2" id="KW-0238">DNA-binding</keyword>
<dbReference type="InterPro" id="IPR009057">
    <property type="entry name" value="Homeodomain-like_sf"/>
</dbReference>
<dbReference type="Gene3D" id="2.60.120.10">
    <property type="entry name" value="Jelly Rolls"/>
    <property type="match status" value="1"/>
</dbReference>
<feature type="domain" description="HTH araC/xylS-type" evidence="4">
    <location>
        <begin position="192"/>
        <end position="290"/>
    </location>
</feature>
<comment type="caution">
    <text evidence="5">The sequence shown here is derived from an EMBL/GenBank/DDBJ whole genome shotgun (WGS) entry which is preliminary data.</text>
</comment>
<accession>A0A949NGP1</accession>
<dbReference type="EMBL" id="JAHQCW010000050">
    <property type="protein sequence ID" value="MBU9739144.1"/>
    <property type="molecule type" value="Genomic_DNA"/>
</dbReference>
<dbReference type="PROSITE" id="PS01124">
    <property type="entry name" value="HTH_ARAC_FAMILY_2"/>
    <property type="match status" value="1"/>
</dbReference>
<keyword evidence="6" id="KW-1185">Reference proteome</keyword>
<dbReference type="Proteomes" id="UP000712157">
    <property type="component" value="Unassembled WGS sequence"/>
</dbReference>
<proteinExistence type="predicted"/>
<dbReference type="Pfam" id="PF02311">
    <property type="entry name" value="AraC_binding"/>
    <property type="match status" value="1"/>
</dbReference>
<evidence type="ECO:0000313" key="6">
    <source>
        <dbReference type="Proteomes" id="UP000712157"/>
    </source>
</evidence>
<dbReference type="Pfam" id="PF12833">
    <property type="entry name" value="HTH_18"/>
    <property type="match status" value="1"/>
</dbReference>
<keyword evidence="3" id="KW-0804">Transcription</keyword>
<dbReference type="SUPFAM" id="SSF46689">
    <property type="entry name" value="Homeodomain-like"/>
    <property type="match status" value="2"/>
</dbReference>
<dbReference type="PANTHER" id="PTHR43280:SF28">
    <property type="entry name" value="HTH-TYPE TRANSCRIPTIONAL ACTIVATOR RHAS"/>
    <property type="match status" value="1"/>
</dbReference>
<evidence type="ECO:0000256" key="3">
    <source>
        <dbReference type="ARBA" id="ARBA00023163"/>
    </source>
</evidence>
<gene>
    <name evidence="5" type="ORF">KTH89_21635</name>
</gene>
<dbReference type="InterPro" id="IPR014710">
    <property type="entry name" value="RmlC-like_jellyroll"/>
</dbReference>
<reference evidence="5" key="1">
    <citation type="submission" date="2021-06" db="EMBL/GenBank/DDBJ databases">
        <title>Description of novel taxa of the family Lachnospiraceae.</title>
        <authorList>
            <person name="Chaplin A.V."/>
            <person name="Sokolova S.R."/>
            <person name="Pikina A.P."/>
            <person name="Korzhanova M."/>
            <person name="Belova V."/>
            <person name="Korostin D."/>
            <person name="Efimov B.A."/>
        </authorList>
    </citation>
    <scope>NUCLEOTIDE SEQUENCE</scope>
    <source>
        <strain evidence="5">ASD5720</strain>
    </source>
</reference>
<dbReference type="SMART" id="SM00342">
    <property type="entry name" value="HTH_ARAC"/>
    <property type="match status" value="1"/>
</dbReference>
<protein>
    <submittedName>
        <fullName evidence="5">AraC family transcriptional regulator</fullName>
    </submittedName>
</protein>
<dbReference type="PROSITE" id="PS00041">
    <property type="entry name" value="HTH_ARAC_FAMILY_1"/>
    <property type="match status" value="1"/>
</dbReference>
<evidence type="ECO:0000256" key="1">
    <source>
        <dbReference type="ARBA" id="ARBA00023015"/>
    </source>
</evidence>
<dbReference type="InterPro" id="IPR018060">
    <property type="entry name" value="HTH_AraC"/>
</dbReference>
<dbReference type="GO" id="GO:0043565">
    <property type="term" value="F:sequence-specific DNA binding"/>
    <property type="evidence" value="ECO:0007669"/>
    <property type="project" value="InterPro"/>
</dbReference>
<keyword evidence="1" id="KW-0805">Transcription regulation</keyword>
<dbReference type="AlphaFoldDB" id="A0A949NGP1"/>
<evidence type="ECO:0000256" key="2">
    <source>
        <dbReference type="ARBA" id="ARBA00023125"/>
    </source>
</evidence>
<dbReference type="SUPFAM" id="SSF51215">
    <property type="entry name" value="Regulatory protein AraC"/>
    <property type="match status" value="1"/>
</dbReference>
<dbReference type="InterPro" id="IPR018062">
    <property type="entry name" value="HTH_AraC-typ_CS"/>
</dbReference>
<dbReference type="PANTHER" id="PTHR43280">
    <property type="entry name" value="ARAC-FAMILY TRANSCRIPTIONAL REGULATOR"/>
    <property type="match status" value="1"/>
</dbReference>
<dbReference type="InterPro" id="IPR003313">
    <property type="entry name" value="AraC-bd"/>
</dbReference>
<dbReference type="RefSeq" id="WP_158348217.1">
    <property type="nucleotide sequence ID" value="NZ_JAHQCW010000050.1"/>
</dbReference>
<organism evidence="5 6">
    <name type="scientific">Diplocloster agilis</name>
    <dbReference type="NCBI Taxonomy" id="2850323"/>
    <lineage>
        <taxon>Bacteria</taxon>
        <taxon>Bacillati</taxon>
        <taxon>Bacillota</taxon>
        <taxon>Clostridia</taxon>
        <taxon>Lachnospirales</taxon>
        <taxon>Lachnospiraceae</taxon>
        <taxon>Diplocloster</taxon>
    </lineage>
</organism>
<dbReference type="GO" id="GO:0003700">
    <property type="term" value="F:DNA-binding transcription factor activity"/>
    <property type="evidence" value="ECO:0007669"/>
    <property type="project" value="InterPro"/>
</dbReference>